<name>A0A811ZY72_NYCPR</name>
<dbReference type="Proteomes" id="UP000645828">
    <property type="component" value="Unassembled WGS sequence"/>
</dbReference>
<evidence type="ECO:0000313" key="3">
    <source>
        <dbReference type="Proteomes" id="UP000645828"/>
    </source>
</evidence>
<dbReference type="InterPro" id="IPR036249">
    <property type="entry name" value="Thioredoxin-like_sf"/>
</dbReference>
<dbReference type="CDD" id="cd02947">
    <property type="entry name" value="TRX_family"/>
    <property type="match status" value="1"/>
</dbReference>
<feature type="domain" description="Thioredoxin" evidence="1">
    <location>
        <begin position="5"/>
        <end position="34"/>
    </location>
</feature>
<protein>
    <submittedName>
        <fullName evidence="2">(raccoon dog) hypothetical protein</fullName>
    </submittedName>
</protein>
<sequence>MLFREVNSTEDKLVVVNFSATWCGPYKMMKPFFSFFPKRGQRVGEFSEANKKKLEATMNELI</sequence>
<proteinExistence type="predicted"/>
<dbReference type="AlphaFoldDB" id="A0A811ZY72"/>
<evidence type="ECO:0000259" key="1">
    <source>
        <dbReference type="Pfam" id="PF00085"/>
    </source>
</evidence>
<accession>A0A811ZY72</accession>
<dbReference type="InterPro" id="IPR013766">
    <property type="entry name" value="Thioredoxin_domain"/>
</dbReference>
<gene>
    <name evidence="2" type="ORF">NYPRO_LOCUS26305</name>
</gene>
<evidence type="ECO:0000313" key="2">
    <source>
        <dbReference type="EMBL" id="CAD7693513.1"/>
    </source>
</evidence>
<dbReference type="PANTHER" id="PTHR10438">
    <property type="entry name" value="THIOREDOXIN"/>
    <property type="match status" value="1"/>
</dbReference>
<keyword evidence="3" id="KW-1185">Reference proteome</keyword>
<dbReference type="SUPFAM" id="SSF52833">
    <property type="entry name" value="Thioredoxin-like"/>
    <property type="match status" value="1"/>
</dbReference>
<comment type="caution">
    <text evidence="2">The sequence shown here is derived from an EMBL/GenBank/DDBJ whole genome shotgun (WGS) entry which is preliminary data.</text>
</comment>
<organism evidence="2 3">
    <name type="scientific">Nyctereutes procyonoides</name>
    <name type="common">Raccoon dog</name>
    <name type="synonym">Canis procyonoides</name>
    <dbReference type="NCBI Taxonomy" id="34880"/>
    <lineage>
        <taxon>Eukaryota</taxon>
        <taxon>Metazoa</taxon>
        <taxon>Chordata</taxon>
        <taxon>Craniata</taxon>
        <taxon>Vertebrata</taxon>
        <taxon>Euteleostomi</taxon>
        <taxon>Mammalia</taxon>
        <taxon>Eutheria</taxon>
        <taxon>Laurasiatheria</taxon>
        <taxon>Carnivora</taxon>
        <taxon>Caniformia</taxon>
        <taxon>Canidae</taxon>
        <taxon>Nyctereutes</taxon>
    </lineage>
</organism>
<reference evidence="2" key="1">
    <citation type="submission" date="2020-12" db="EMBL/GenBank/DDBJ databases">
        <authorList>
            <consortium name="Molecular Ecology Group"/>
        </authorList>
    </citation>
    <scope>NUCLEOTIDE SEQUENCE</scope>
    <source>
        <strain evidence="2">TBG_1078</strain>
    </source>
</reference>
<dbReference type="PANTHER" id="PTHR10438:SF18">
    <property type="entry name" value="THIOREDOXIN"/>
    <property type="match status" value="1"/>
</dbReference>
<dbReference type="InterPro" id="IPR050620">
    <property type="entry name" value="Thioredoxin_H-type-like"/>
</dbReference>
<dbReference type="Gene3D" id="3.40.30.10">
    <property type="entry name" value="Glutaredoxin"/>
    <property type="match status" value="1"/>
</dbReference>
<dbReference type="EMBL" id="CAJHUB010000784">
    <property type="protein sequence ID" value="CAD7693513.1"/>
    <property type="molecule type" value="Genomic_DNA"/>
</dbReference>
<dbReference type="Pfam" id="PF00085">
    <property type="entry name" value="Thioredoxin"/>
    <property type="match status" value="1"/>
</dbReference>